<reference evidence="1 2" key="1">
    <citation type="submission" date="2018-04" db="EMBL/GenBank/DDBJ databases">
        <title>Draft genome sequence of Pseudomonas syringae pv. actinidiae biovar 3 strains isolated from kiwifruit in Kagawa prefecture.</title>
        <authorList>
            <person name="Tabuchi M."/>
            <person name="Saito M."/>
            <person name="Fujiwara S."/>
            <person name="Sasa N."/>
            <person name="Akimitsu K."/>
            <person name="Gomi K."/>
            <person name="Konishi-Sugita S."/>
            <person name="Hamano K."/>
            <person name="Kataoka I."/>
        </authorList>
    </citation>
    <scope>NUCLEOTIDE SEQUENCE [LARGE SCALE GENOMIC DNA]</scope>
    <source>
        <strain evidence="1 2">MAFF212211</strain>
    </source>
</reference>
<dbReference type="Proteomes" id="UP000248291">
    <property type="component" value="Unassembled WGS sequence"/>
</dbReference>
<sequence length="190" mass="20489">MQTCNENRRQALNRIASGLVGRFAAGPVGVGLMGLNRAKAHATVHDTGFTALPVSQCHGCEHFMFAPGQRGKHGQRIGLINRLAENAPVEHHCRVSPQHTGLLINRQYGQPGLSLAKRKTLDIGSRGFSVEGGFVDLSAECGEGHTDLSQKFATARRARSQIKRGHKDISVSVRVGAMDAAERRAHLALN</sequence>
<comment type="caution">
    <text evidence="1">The sequence shown here is derived from an EMBL/GenBank/DDBJ whole genome shotgun (WGS) entry which is preliminary data.</text>
</comment>
<organism evidence="1 2">
    <name type="scientific">Pseudomonas syringae pv. actinidiae</name>
    <dbReference type="NCBI Taxonomy" id="103796"/>
    <lineage>
        <taxon>Bacteria</taxon>
        <taxon>Pseudomonadati</taxon>
        <taxon>Pseudomonadota</taxon>
        <taxon>Gammaproteobacteria</taxon>
        <taxon>Pseudomonadales</taxon>
        <taxon>Pseudomonadaceae</taxon>
        <taxon>Pseudomonas</taxon>
        <taxon>Pseudomonas syringae</taxon>
    </lineage>
</organism>
<dbReference type="EMBL" id="BGKA01000235">
    <property type="protein sequence ID" value="GBH19876.1"/>
    <property type="molecule type" value="Genomic_DNA"/>
</dbReference>
<gene>
    <name evidence="1" type="ORF">KPSA3_05891</name>
</gene>
<dbReference type="AlphaFoldDB" id="A0AAN4TNJ5"/>
<accession>A0AAN4TNJ5</accession>
<protein>
    <submittedName>
        <fullName evidence="1">Uncharacterized protein</fullName>
    </submittedName>
</protein>
<evidence type="ECO:0000313" key="2">
    <source>
        <dbReference type="Proteomes" id="UP000248291"/>
    </source>
</evidence>
<proteinExistence type="predicted"/>
<name>A0AAN4TNJ5_PSESF</name>
<evidence type="ECO:0000313" key="1">
    <source>
        <dbReference type="EMBL" id="GBH19876.1"/>
    </source>
</evidence>